<organism evidence="1 2">
    <name type="scientific">Candidatus Methanomarinus sp</name>
    <dbReference type="NCBI Taxonomy" id="3386244"/>
    <lineage>
        <taxon>Archaea</taxon>
        <taxon>Methanobacteriati</taxon>
        <taxon>Methanobacteriota</taxon>
        <taxon>Stenosarchaea group</taxon>
        <taxon>Methanomicrobia</taxon>
        <taxon>Methanosarcinales</taxon>
        <taxon>ANME-2 cluster</taxon>
        <taxon>Candidatus Methanocomedenaceae</taxon>
        <taxon>Candidatus Methanomarinus</taxon>
    </lineage>
</organism>
<comment type="caution">
    <text evidence="1">The sequence shown here is derived from an EMBL/GenBank/DDBJ whole genome shotgun (WGS) entry which is preliminary data.</text>
</comment>
<proteinExistence type="predicted"/>
<evidence type="ECO:0000313" key="2">
    <source>
        <dbReference type="Proteomes" id="UP000315423"/>
    </source>
</evidence>
<protein>
    <submittedName>
        <fullName evidence="1">DUF445 family protein</fullName>
    </submittedName>
</protein>
<dbReference type="Proteomes" id="UP000315423">
    <property type="component" value="Unassembled WGS sequence"/>
</dbReference>
<reference evidence="1" key="1">
    <citation type="submission" date="2018-09" db="EMBL/GenBank/DDBJ databases">
        <title>A genomic encyclopedia of anaerobic methanotrophic archaea.</title>
        <authorList>
            <person name="Skennerton C.T."/>
            <person name="Chadwick G.L."/>
            <person name="Laso-Perez R."/>
            <person name="Leu A.O."/>
            <person name="Speth D.R."/>
            <person name="Yu H."/>
            <person name="Morgan-Lang C."/>
            <person name="Hatzenpichler R."/>
            <person name="Goudeau D."/>
            <person name="Malmstrom R."/>
            <person name="Woyke T."/>
            <person name="Hallam S."/>
            <person name="Tyson G.W."/>
            <person name="Wegener G."/>
            <person name="Boetius A."/>
            <person name="Orphan V.J."/>
        </authorList>
    </citation>
    <scope>NUCLEOTIDE SEQUENCE</scope>
    <source>
        <strain evidence="1">CONS3730D10UFb2</strain>
    </source>
</reference>
<name>A0AC61S9P5_9EURY</name>
<gene>
    <name evidence="1" type="ORF">C5S46_06890</name>
</gene>
<evidence type="ECO:0000313" key="1">
    <source>
        <dbReference type="EMBL" id="TKY91235.1"/>
    </source>
</evidence>
<dbReference type="EMBL" id="QYBA01000235">
    <property type="protein sequence ID" value="TKY91235.1"/>
    <property type="molecule type" value="Genomic_DNA"/>
</dbReference>
<sequence>MNFIPYLFPIVGAAIGYFTNDIAIRMLFRPHRPIGIGQFKIQGLLPKRRNDIAESVAATVEKELISMQDLSGVLYDIDFSSVIDKIVDIHFDSANNKEKNEIFSKINLTINAFMRPRIKKSLNENKDELIHEFIQEIERNVDFKDIIVRNIEEYDLDQMEDIVKSVSSKELRHITIIGGVLGFLIGLIQMIIYLII</sequence>
<accession>A0AC61S9P5</accession>